<dbReference type="RefSeq" id="WP_123101828.1">
    <property type="nucleotide sequence ID" value="NZ_CP127527.1"/>
</dbReference>
<evidence type="ECO:0000256" key="1">
    <source>
        <dbReference type="SAM" id="MobiDB-lite"/>
    </source>
</evidence>
<comment type="caution">
    <text evidence="2">The sequence shown here is derived from an EMBL/GenBank/DDBJ whole genome shotgun (WGS) entry which is preliminary data.</text>
</comment>
<evidence type="ECO:0000313" key="2">
    <source>
        <dbReference type="EMBL" id="RNF69435.1"/>
    </source>
</evidence>
<dbReference type="EMBL" id="RIZI01000110">
    <property type="protein sequence ID" value="RNF69435.1"/>
    <property type="molecule type" value="Genomic_DNA"/>
</dbReference>
<dbReference type="AlphaFoldDB" id="A0A3M8RMA2"/>
<gene>
    <name evidence="2" type="ORF">EC580_02315</name>
</gene>
<feature type="compositionally biased region" description="Basic and acidic residues" evidence="1">
    <location>
        <begin position="13"/>
        <end position="27"/>
    </location>
</feature>
<dbReference type="OrthoDB" id="5297669at2"/>
<protein>
    <submittedName>
        <fullName evidence="2">Uncharacterized protein</fullName>
    </submittedName>
</protein>
<proteinExistence type="predicted"/>
<sequence>MEAETMKKRRRRSAEERLLELEEKQRQTETKLREQLAKLEQQKRSLQESPRIRREREMQKRALMERIFRMVPEWEATQILAAIAEVRDRVGEHGDLLGELAQRGEALMEAFKPRRGRRPRATL</sequence>
<name>A0A3M8RMA2_9PROT</name>
<organism evidence="2">
    <name type="scientific">Acidithiobacillus sulfuriphilus</name>
    <dbReference type="NCBI Taxonomy" id="1867749"/>
    <lineage>
        <taxon>Bacteria</taxon>
        <taxon>Pseudomonadati</taxon>
        <taxon>Pseudomonadota</taxon>
        <taxon>Acidithiobacillia</taxon>
        <taxon>Acidithiobacillales</taxon>
        <taxon>Acidithiobacillaceae</taxon>
        <taxon>Acidithiobacillus</taxon>
    </lineage>
</organism>
<accession>A0A3M8RMA2</accession>
<feature type="region of interest" description="Disordered" evidence="1">
    <location>
        <begin position="1"/>
        <end position="27"/>
    </location>
</feature>
<reference evidence="2" key="1">
    <citation type="submission" date="2018-10" db="EMBL/GenBank/DDBJ databases">
        <title>Acidithiobacillus sulfuriphilus sp. nov.: an extremely acidophilic sulfur-oxidizing chemolithotroph isolated from a neutral pH environment.</title>
        <authorList>
            <person name="Falagan C."/>
            <person name="Moya-Beltran A."/>
            <person name="Quatrini R."/>
            <person name="Johnson D.B."/>
        </authorList>
    </citation>
    <scope>NUCLEOTIDE SEQUENCE [LARGE SCALE GENOMIC DNA]</scope>
    <source>
        <strain evidence="2">CJ-2</strain>
    </source>
</reference>